<dbReference type="AlphaFoldDB" id="A0AAW1UK03"/>
<comment type="caution">
    <text evidence="1">The sequence shown here is derived from an EMBL/GenBank/DDBJ whole genome shotgun (WGS) entry which is preliminary data.</text>
</comment>
<keyword evidence="2" id="KW-1185">Reference proteome</keyword>
<proteinExistence type="predicted"/>
<reference evidence="1 2" key="1">
    <citation type="submission" date="2023-03" db="EMBL/GenBank/DDBJ databases">
        <title>Genome insight into feeding habits of ladybird beetles.</title>
        <authorList>
            <person name="Li H.-S."/>
            <person name="Huang Y.-H."/>
            <person name="Pang H."/>
        </authorList>
    </citation>
    <scope>NUCLEOTIDE SEQUENCE [LARGE SCALE GENOMIC DNA]</scope>
    <source>
        <strain evidence="1">SYSU_2023b</strain>
        <tissue evidence="1">Whole body</tissue>
    </source>
</reference>
<dbReference type="Proteomes" id="UP001431783">
    <property type="component" value="Unassembled WGS sequence"/>
</dbReference>
<name>A0AAW1UK03_9CUCU</name>
<protein>
    <recommendedName>
        <fullName evidence="3">HAT C-terminal dimerisation domain-containing protein</fullName>
    </recommendedName>
</protein>
<dbReference type="EMBL" id="JARQZJ010000066">
    <property type="protein sequence ID" value="KAK9880833.1"/>
    <property type="molecule type" value="Genomic_DNA"/>
</dbReference>
<organism evidence="1 2">
    <name type="scientific">Henosepilachna vigintioctopunctata</name>
    <dbReference type="NCBI Taxonomy" id="420089"/>
    <lineage>
        <taxon>Eukaryota</taxon>
        <taxon>Metazoa</taxon>
        <taxon>Ecdysozoa</taxon>
        <taxon>Arthropoda</taxon>
        <taxon>Hexapoda</taxon>
        <taxon>Insecta</taxon>
        <taxon>Pterygota</taxon>
        <taxon>Neoptera</taxon>
        <taxon>Endopterygota</taxon>
        <taxon>Coleoptera</taxon>
        <taxon>Polyphaga</taxon>
        <taxon>Cucujiformia</taxon>
        <taxon>Coccinelloidea</taxon>
        <taxon>Coccinellidae</taxon>
        <taxon>Epilachninae</taxon>
        <taxon>Epilachnini</taxon>
        <taxon>Henosepilachna</taxon>
    </lineage>
</organism>
<sequence>MSRFLVKIKCPARDRLSPAHFYTNCQQFIDKRYNSDENIFSKLKIINLESEISFDMVENAVSLIKLTGDISVNNLYEEFNLLKSSSDVLVGNSKDTTATTAQKWHQLFQQFPKKDTRNMFTLVSFISSIPTSNCFPERIFSQTNLKWSDARNKCSVNLMKAELLVQFNLQLSCEEFFIFIKEKKETLKEVKSSQKYYN</sequence>
<evidence type="ECO:0000313" key="1">
    <source>
        <dbReference type="EMBL" id="KAK9880833.1"/>
    </source>
</evidence>
<evidence type="ECO:0008006" key="3">
    <source>
        <dbReference type="Google" id="ProtNLM"/>
    </source>
</evidence>
<evidence type="ECO:0000313" key="2">
    <source>
        <dbReference type="Proteomes" id="UP001431783"/>
    </source>
</evidence>
<gene>
    <name evidence="1" type="ORF">WA026_013159</name>
</gene>
<accession>A0AAW1UK03</accession>